<dbReference type="InterPro" id="IPR002912">
    <property type="entry name" value="ACT_dom"/>
</dbReference>
<dbReference type="Gene3D" id="3.30.70.260">
    <property type="match status" value="1"/>
</dbReference>
<evidence type="ECO:0000256" key="5">
    <source>
        <dbReference type="ARBA" id="ARBA00022605"/>
    </source>
</evidence>
<organism evidence="10 11">
    <name type="scientific">Holtiella tumoricola</name>
    <dbReference type="NCBI Taxonomy" id="3018743"/>
    <lineage>
        <taxon>Bacteria</taxon>
        <taxon>Bacillati</taxon>
        <taxon>Bacillota</taxon>
        <taxon>Clostridia</taxon>
        <taxon>Lachnospirales</taxon>
        <taxon>Cellulosilyticaceae</taxon>
        <taxon>Holtiella</taxon>
    </lineage>
</organism>
<comment type="similarity">
    <text evidence="3 8">Belongs to the acetolactate synthase small subunit family.</text>
</comment>
<evidence type="ECO:0000256" key="4">
    <source>
        <dbReference type="ARBA" id="ARBA00011744"/>
    </source>
</evidence>
<proteinExistence type="inferred from homology"/>
<dbReference type="RefSeq" id="WP_053982718.1">
    <property type="nucleotide sequence ID" value="NZ_JAQIFT010000074.1"/>
</dbReference>
<dbReference type="AlphaFoldDB" id="A0AA42DSY9"/>
<dbReference type="InterPro" id="IPR019455">
    <property type="entry name" value="Acetolactate_synth_ssu_C"/>
</dbReference>
<comment type="subunit">
    <text evidence="4 8">Dimer of large and small chains.</text>
</comment>
<evidence type="ECO:0000256" key="6">
    <source>
        <dbReference type="ARBA" id="ARBA00023304"/>
    </source>
</evidence>
<dbReference type="EMBL" id="JAQIFT010000074">
    <property type="protein sequence ID" value="MDA3734233.1"/>
    <property type="molecule type" value="Genomic_DNA"/>
</dbReference>
<evidence type="ECO:0000259" key="9">
    <source>
        <dbReference type="PROSITE" id="PS51671"/>
    </source>
</evidence>
<dbReference type="InterPro" id="IPR039557">
    <property type="entry name" value="AHAS_ACT"/>
</dbReference>
<evidence type="ECO:0000256" key="1">
    <source>
        <dbReference type="ARBA" id="ARBA00004974"/>
    </source>
</evidence>
<evidence type="ECO:0000256" key="2">
    <source>
        <dbReference type="ARBA" id="ARBA00005025"/>
    </source>
</evidence>
<reference evidence="10" key="1">
    <citation type="journal article" date="2023" name="Int. J. Syst. Evol. Microbiol.">
        <title>&lt;i&gt;Holtiella tumoricola&lt;/i&gt; gen. nov. sp. nov., isolated from a human clinical sample.</title>
        <authorList>
            <person name="Allen-Vercoe E."/>
            <person name="Daigneault M.C."/>
            <person name="Vancuren S.J."/>
            <person name="Cochrane K."/>
            <person name="O'Neal L.L."/>
            <person name="Sankaranarayanan K."/>
            <person name="Lawson P.A."/>
        </authorList>
    </citation>
    <scope>NUCLEOTIDE SEQUENCE</scope>
    <source>
        <strain evidence="10">CC70A</strain>
    </source>
</reference>
<dbReference type="InterPro" id="IPR004789">
    <property type="entry name" value="Acetalactate_synth_ssu"/>
</dbReference>
<comment type="pathway">
    <text evidence="2 8">Amino-acid biosynthesis; L-valine biosynthesis; L-valine from pyruvate: step 1/4.</text>
</comment>
<dbReference type="NCBIfam" id="NF008864">
    <property type="entry name" value="PRK11895.1"/>
    <property type="match status" value="1"/>
</dbReference>
<protein>
    <recommendedName>
        <fullName evidence="8">Acetolactate synthase small subunit</fullName>
        <shortName evidence="8">AHAS</shortName>
        <shortName evidence="8">ALS</shortName>
        <ecNumber evidence="8">2.2.1.6</ecNumber>
    </recommendedName>
    <alternativeName>
        <fullName evidence="8">Acetohydroxy-acid synthase small subunit</fullName>
    </alternativeName>
</protein>
<gene>
    <name evidence="10" type="primary">ilvN</name>
    <name evidence="10" type="ORF">PBV87_22420</name>
</gene>
<comment type="caution">
    <text evidence="10">The sequence shown here is derived from an EMBL/GenBank/DDBJ whole genome shotgun (WGS) entry which is preliminary data.</text>
</comment>
<dbReference type="PANTHER" id="PTHR30239:SF0">
    <property type="entry name" value="ACETOLACTATE SYNTHASE SMALL SUBUNIT 1, CHLOROPLASTIC"/>
    <property type="match status" value="1"/>
</dbReference>
<dbReference type="PANTHER" id="PTHR30239">
    <property type="entry name" value="ACETOLACTATE SYNTHASE SMALL SUBUNIT"/>
    <property type="match status" value="1"/>
</dbReference>
<dbReference type="InterPro" id="IPR054480">
    <property type="entry name" value="AHAS_small-like_ACT"/>
</dbReference>
<evidence type="ECO:0000256" key="7">
    <source>
        <dbReference type="ARBA" id="ARBA00048670"/>
    </source>
</evidence>
<feature type="domain" description="ACT" evidence="9">
    <location>
        <begin position="5"/>
        <end position="79"/>
    </location>
</feature>
<dbReference type="Proteomes" id="UP001169242">
    <property type="component" value="Unassembled WGS sequence"/>
</dbReference>
<dbReference type="GO" id="GO:0005829">
    <property type="term" value="C:cytosol"/>
    <property type="evidence" value="ECO:0007669"/>
    <property type="project" value="TreeGrafter"/>
</dbReference>
<keyword evidence="8 10" id="KW-0808">Transferase</keyword>
<dbReference type="SUPFAM" id="SSF55021">
    <property type="entry name" value="ACT-like"/>
    <property type="match status" value="2"/>
</dbReference>
<name>A0AA42DSY9_9FIRM</name>
<dbReference type="GO" id="GO:0009097">
    <property type="term" value="P:isoleucine biosynthetic process"/>
    <property type="evidence" value="ECO:0007669"/>
    <property type="project" value="UniProtKB-UniRule"/>
</dbReference>
<evidence type="ECO:0000256" key="8">
    <source>
        <dbReference type="RuleBase" id="RU368092"/>
    </source>
</evidence>
<comment type="function">
    <text evidence="8">Catalyzes the conversion of 2 pyruvate molecules into acetolactate in the first common step of the biosynthetic pathway of the branched-amino acids such as leucine, isoleucine, and valine.</text>
</comment>
<dbReference type="InterPro" id="IPR027271">
    <property type="entry name" value="Acetolactate_synth/TF_NikR_C"/>
</dbReference>
<comment type="pathway">
    <text evidence="1 8">Amino-acid biosynthesis; L-isoleucine biosynthesis; L-isoleucine from 2-oxobutanoate: step 1/4.</text>
</comment>
<evidence type="ECO:0000313" key="11">
    <source>
        <dbReference type="Proteomes" id="UP001169242"/>
    </source>
</evidence>
<evidence type="ECO:0000313" key="10">
    <source>
        <dbReference type="EMBL" id="MDA3734233.1"/>
    </source>
</evidence>
<dbReference type="GO" id="GO:0009099">
    <property type="term" value="P:L-valine biosynthetic process"/>
    <property type="evidence" value="ECO:0007669"/>
    <property type="project" value="UniProtKB-UniRule"/>
</dbReference>
<dbReference type="NCBIfam" id="TIGR00119">
    <property type="entry name" value="acolac_sm"/>
    <property type="match status" value="1"/>
</dbReference>
<dbReference type="Pfam" id="PF10369">
    <property type="entry name" value="ALS_ss_C"/>
    <property type="match status" value="1"/>
</dbReference>
<sequence length="162" mass="18525">MKNTIISVLVENNYGVVARIAGLFTRRGFNLNSFAGEETHEKQISRITISVTEDENSIYQIQQQVEKLVDIKKVKVLDAKKDIIRELAIIKVALKPELCSKIKELTERYSVKVIDIDTEVVVFEICNSKDMIDEFIDTVRDYEIIESVRTGVIALQRGNQHI</sequence>
<dbReference type="PROSITE" id="PS51671">
    <property type="entry name" value="ACT"/>
    <property type="match status" value="1"/>
</dbReference>
<dbReference type="GO" id="GO:0003984">
    <property type="term" value="F:acetolactate synthase activity"/>
    <property type="evidence" value="ECO:0007669"/>
    <property type="project" value="UniProtKB-UniRule"/>
</dbReference>
<dbReference type="Gene3D" id="3.30.70.1150">
    <property type="entry name" value="ACT-like. Chain A, domain 2"/>
    <property type="match status" value="1"/>
</dbReference>
<dbReference type="CDD" id="cd04878">
    <property type="entry name" value="ACT_AHAS"/>
    <property type="match status" value="1"/>
</dbReference>
<dbReference type="GO" id="GO:1990610">
    <property type="term" value="F:acetolactate synthase regulator activity"/>
    <property type="evidence" value="ECO:0007669"/>
    <property type="project" value="UniProtKB-UniRule"/>
</dbReference>
<dbReference type="InterPro" id="IPR045865">
    <property type="entry name" value="ACT-like_dom_sf"/>
</dbReference>
<accession>A0AA42DSY9</accession>
<comment type="catalytic activity">
    <reaction evidence="7 8">
        <text>2 pyruvate + H(+) = (2S)-2-acetolactate + CO2</text>
        <dbReference type="Rhea" id="RHEA:25249"/>
        <dbReference type="ChEBI" id="CHEBI:15361"/>
        <dbReference type="ChEBI" id="CHEBI:15378"/>
        <dbReference type="ChEBI" id="CHEBI:16526"/>
        <dbReference type="ChEBI" id="CHEBI:58476"/>
        <dbReference type="EC" id="2.2.1.6"/>
    </reaction>
</comment>
<dbReference type="EC" id="2.2.1.6" evidence="8"/>
<keyword evidence="11" id="KW-1185">Reference proteome</keyword>
<evidence type="ECO:0000256" key="3">
    <source>
        <dbReference type="ARBA" id="ARBA00006341"/>
    </source>
</evidence>
<dbReference type="Pfam" id="PF22629">
    <property type="entry name" value="ACT_AHAS_ss"/>
    <property type="match status" value="1"/>
</dbReference>
<keyword evidence="5 8" id="KW-0028">Amino-acid biosynthesis</keyword>
<keyword evidence="6 8" id="KW-0100">Branched-chain amino acid biosynthesis</keyword>